<keyword evidence="3" id="KW-0547">Nucleotide-binding</keyword>
<dbReference type="GO" id="GO:0005524">
    <property type="term" value="F:ATP binding"/>
    <property type="evidence" value="ECO:0007669"/>
    <property type="project" value="UniProtKB-KW"/>
</dbReference>
<dbReference type="PROSITE" id="PS50893">
    <property type="entry name" value="ABC_TRANSPORTER_2"/>
    <property type="match status" value="2"/>
</dbReference>
<organism evidence="6 7">
    <name type="scientific">Brevibacterium paucivorans</name>
    <dbReference type="NCBI Taxonomy" id="170994"/>
    <lineage>
        <taxon>Bacteria</taxon>
        <taxon>Bacillati</taxon>
        <taxon>Actinomycetota</taxon>
        <taxon>Actinomycetes</taxon>
        <taxon>Micrococcales</taxon>
        <taxon>Brevibacteriaceae</taxon>
        <taxon>Brevibacterium</taxon>
    </lineage>
</organism>
<sequence length="461" mass="49130">MSHLSATDFGWKHAGRKRPALTGISVEIAAGERVLIAGASGAGKSTFLHAVAGVLPSESGTQFGQLLIDGTAPDPTRGRTGLVLQDPDSQAVLSRIGPDIAFGAENLRVPVGEIADRVQWALDTVGLPFPQDWPTSKLSGGQKQRVALAGVLAMRPSIILLDEPTANIDPQSAPGLRDAVIRAADETGATLLVVEHRLDLWADHVDRMVVLSPTGVIADGPPHQIMETHRQELEDAGLWLSHVRPKRRELREATGPQMLEVDATVGRHEDINHVAFSLAQGQALAMTGANGAGKSTAALTAAGLLRPRSGHVTASPELQAWAPDFPVRSASPHAWKARALARRIGKVFQTPEHQFVTRTVRDELVLGGVDPDSVLERLRLDHVALAHPTTLSGGEKRRLSVACMLAAPVLIVDEPTFGQDAHSWRELARLLNEAVDGGAALLTVTHDPDFIHAVGADEYGI</sequence>
<dbReference type="InterPro" id="IPR003593">
    <property type="entry name" value="AAA+_ATPase"/>
</dbReference>
<evidence type="ECO:0000256" key="2">
    <source>
        <dbReference type="ARBA" id="ARBA00022448"/>
    </source>
</evidence>
<dbReference type="RefSeq" id="WP_102238472.1">
    <property type="nucleotide sequence ID" value="NZ_PNHK01000002.1"/>
</dbReference>
<keyword evidence="2" id="KW-0813">Transport</keyword>
<dbReference type="CDD" id="cd03225">
    <property type="entry name" value="ABC_cobalt_CbiO_domain1"/>
    <property type="match status" value="2"/>
</dbReference>
<dbReference type="PANTHER" id="PTHR43553">
    <property type="entry name" value="HEAVY METAL TRANSPORTER"/>
    <property type="match status" value="1"/>
</dbReference>
<keyword evidence="4 6" id="KW-0067">ATP-binding</keyword>
<dbReference type="GO" id="GO:0016887">
    <property type="term" value="F:ATP hydrolysis activity"/>
    <property type="evidence" value="ECO:0007669"/>
    <property type="project" value="InterPro"/>
</dbReference>
<dbReference type="PANTHER" id="PTHR43553:SF24">
    <property type="entry name" value="ENERGY-COUPLING FACTOR TRANSPORTER ATP-BINDING PROTEIN ECFA1"/>
    <property type="match status" value="1"/>
</dbReference>
<feature type="domain" description="ABC transporter" evidence="5">
    <location>
        <begin position="256"/>
        <end position="461"/>
    </location>
</feature>
<dbReference type="OrthoDB" id="501320at2"/>
<evidence type="ECO:0000256" key="3">
    <source>
        <dbReference type="ARBA" id="ARBA00022741"/>
    </source>
</evidence>
<comment type="similarity">
    <text evidence="1">Belongs to the ABC transporter superfamily.</text>
</comment>
<evidence type="ECO:0000313" key="6">
    <source>
        <dbReference type="EMBL" id="PMD05437.1"/>
    </source>
</evidence>
<evidence type="ECO:0000256" key="1">
    <source>
        <dbReference type="ARBA" id="ARBA00005417"/>
    </source>
</evidence>
<accession>A0A2N6VMW5</accession>
<dbReference type="Proteomes" id="UP000235598">
    <property type="component" value="Unassembled WGS sequence"/>
</dbReference>
<comment type="caution">
    <text evidence="6">The sequence shown here is derived from an EMBL/GenBank/DDBJ whole genome shotgun (WGS) entry which is preliminary data.</text>
</comment>
<protein>
    <submittedName>
        <fullName evidence="6">ABC transporter ATP-binding protein</fullName>
    </submittedName>
</protein>
<dbReference type="SUPFAM" id="SSF52540">
    <property type="entry name" value="P-loop containing nucleoside triphosphate hydrolases"/>
    <property type="match status" value="2"/>
</dbReference>
<dbReference type="Pfam" id="PF00005">
    <property type="entry name" value="ABC_tran"/>
    <property type="match status" value="2"/>
</dbReference>
<dbReference type="GO" id="GO:0043190">
    <property type="term" value="C:ATP-binding cassette (ABC) transporter complex"/>
    <property type="evidence" value="ECO:0007669"/>
    <property type="project" value="TreeGrafter"/>
</dbReference>
<dbReference type="InterPro" id="IPR017871">
    <property type="entry name" value="ABC_transporter-like_CS"/>
</dbReference>
<dbReference type="InterPro" id="IPR003439">
    <property type="entry name" value="ABC_transporter-like_ATP-bd"/>
</dbReference>
<evidence type="ECO:0000259" key="5">
    <source>
        <dbReference type="PROSITE" id="PS50893"/>
    </source>
</evidence>
<dbReference type="InterPro" id="IPR027417">
    <property type="entry name" value="P-loop_NTPase"/>
</dbReference>
<dbReference type="GO" id="GO:0042626">
    <property type="term" value="F:ATPase-coupled transmembrane transporter activity"/>
    <property type="evidence" value="ECO:0007669"/>
    <property type="project" value="TreeGrafter"/>
</dbReference>
<gene>
    <name evidence="6" type="ORF">CJ199_05315</name>
</gene>
<dbReference type="InterPro" id="IPR050095">
    <property type="entry name" value="ECF_ABC_transporter_ATP-bd"/>
</dbReference>
<evidence type="ECO:0000313" key="7">
    <source>
        <dbReference type="Proteomes" id="UP000235598"/>
    </source>
</evidence>
<dbReference type="PROSITE" id="PS00211">
    <property type="entry name" value="ABC_TRANSPORTER_1"/>
    <property type="match status" value="2"/>
</dbReference>
<dbReference type="Gene3D" id="3.40.50.300">
    <property type="entry name" value="P-loop containing nucleotide triphosphate hydrolases"/>
    <property type="match status" value="2"/>
</dbReference>
<name>A0A2N6VMW5_9MICO</name>
<dbReference type="InterPro" id="IPR015856">
    <property type="entry name" value="ABC_transpr_CbiO/EcfA_su"/>
</dbReference>
<feature type="domain" description="ABC transporter" evidence="5">
    <location>
        <begin position="4"/>
        <end position="238"/>
    </location>
</feature>
<dbReference type="EMBL" id="PNHK01000002">
    <property type="protein sequence ID" value="PMD05437.1"/>
    <property type="molecule type" value="Genomic_DNA"/>
</dbReference>
<evidence type="ECO:0000256" key="4">
    <source>
        <dbReference type="ARBA" id="ARBA00022840"/>
    </source>
</evidence>
<dbReference type="AlphaFoldDB" id="A0A2N6VMW5"/>
<dbReference type="SMART" id="SM00382">
    <property type="entry name" value="AAA"/>
    <property type="match status" value="2"/>
</dbReference>
<reference evidence="6 7" key="1">
    <citation type="submission" date="2017-09" db="EMBL/GenBank/DDBJ databases">
        <title>Bacterial strain isolated from the female urinary microbiota.</title>
        <authorList>
            <person name="Thomas-White K."/>
            <person name="Kumar N."/>
            <person name="Forster S."/>
            <person name="Putonti C."/>
            <person name="Lawley T."/>
            <person name="Wolfe A.J."/>
        </authorList>
    </citation>
    <scope>NUCLEOTIDE SEQUENCE [LARGE SCALE GENOMIC DNA]</scope>
    <source>
        <strain evidence="6 7">UMB1301</strain>
    </source>
</reference>
<proteinExistence type="inferred from homology"/>